<proteinExistence type="predicted"/>
<organism evidence="1 2">
    <name type="scientific">Portunus trituberculatus</name>
    <name type="common">Swimming crab</name>
    <name type="synonym">Neptunus trituberculatus</name>
    <dbReference type="NCBI Taxonomy" id="210409"/>
    <lineage>
        <taxon>Eukaryota</taxon>
        <taxon>Metazoa</taxon>
        <taxon>Ecdysozoa</taxon>
        <taxon>Arthropoda</taxon>
        <taxon>Crustacea</taxon>
        <taxon>Multicrustacea</taxon>
        <taxon>Malacostraca</taxon>
        <taxon>Eumalacostraca</taxon>
        <taxon>Eucarida</taxon>
        <taxon>Decapoda</taxon>
        <taxon>Pleocyemata</taxon>
        <taxon>Brachyura</taxon>
        <taxon>Eubrachyura</taxon>
        <taxon>Portunoidea</taxon>
        <taxon>Portunidae</taxon>
        <taxon>Portuninae</taxon>
        <taxon>Portunus</taxon>
    </lineage>
</organism>
<keyword evidence="2" id="KW-1185">Reference proteome</keyword>
<evidence type="ECO:0000313" key="2">
    <source>
        <dbReference type="Proteomes" id="UP000324222"/>
    </source>
</evidence>
<sequence>MLASDLLLEVPRSHSSTHQDAFTSAAVVWWNVFTTDVDVTGLSTQQVKVAAYRWLRLHPT</sequence>
<protein>
    <submittedName>
        <fullName evidence="1">Uncharacterized protein</fullName>
    </submittedName>
</protein>
<accession>A0A5B7I8F2</accession>
<dbReference type="EMBL" id="VSRR010047763">
    <property type="protein sequence ID" value="MPC78166.1"/>
    <property type="molecule type" value="Genomic_DNA"/>
</dbReference>
<evidence type="ECO:0000313" key="1">
    <source>
        <dbReference type="EMBL" id="MPC78166.1"/>
    </source>
</evidence>
<dbReference type="Proteomes" id="UP000324222">
    <property type="component" value="Unassembled WGS sequence"/>
</dbReference>
<dbReference type="AlphaFoldDB" id="A0A5B7I8F2"/>
<comment type="caution">
    <text evidence="1">The sequence shown here is derived from an EMBL/GenBank/DDBJ whole genome shotgun (WGS) entry which is preliminary data.</text>
</comment>
<gene>
    <name evidence="1" type="ORF">E2C01_072648</name>
</gene>
<name>A0A5B7I8F2_PORTR</name>
<reference evidence="1 2" key="1">
    <citation type="submission" date="2019-05" db="EMBL/GenBank/DDBJ databases">
        <title>Another draft genome of Portunus trituberculatus and its Hox gene families provides insights of decapod evolution.</title>
        <authorList>
            <person name="Jeong J.-H."/>
            <person name="Song I."/>
            <person name="Kim S."/>
            <person name="Choi T."/>
            <person name="Kim D."/>
            <person name="Ryu S."/>
            <person name="Kim W."/>
        </authorList>
    </citation>
    <scope>NUCLEOTIDE SEQUENCE [LARGE SCALE GENOMIC DNA]</scope>
    <source>
        <tissue evidence="1">Muscle</tissue>
    </source>
</reference>
<dbReference type="OrthoDB" id="6364030at2759"/>